<evidence type="ECO:0000313" key="3">
    <source>
        <dbReference type="Proteomes" id="UP000002139"/>
    </source>
</evidence>
<feature type="compositionally biased region" description="Basic and acidic residues" evidence="1">
    <location>
        <begin position="82"/>
        <end position="107"/>
    </location>
</feature>
<proteinExistence type="predicted"/>
<keyword evidence="3" id="KW-1185">Reference proteome</keyword>
<sequence length="107" mass="11266">MEQNEGNLGASSSEVVEADAVRFADSTSPAPSPALGGGPDEPDEPRPAETAAELPTATGAALLEMVLRWCSACPALALAKSHQPEAELARHDELLADDPQRPREPRR</sequence>
<dbReference type="HOGENOM" id="CLU_2208333_0_0_7"/>
<organism evidence="2 3">
    <name type="scientific">Sorangium cellulosum (strain So ce56)</name>
    <name type="common">Polyangium cellulosum (strain So ce56)</name>
    <dbReference type="NCBI Taxonomy" id="448385"/>
    <lineage>
        <taxon>Bacteria</taxon>
        <taxon>Pseudomonadati</taxon>
        <taxon>Myxococcota</taxon>
        <taxon>Polyangia</taxon>
        <taxon>Polyangiales</taxon>
        <taxon>Polyangiaceae</taxon>
        <taxon>Sorangium</taxon>
    </lineage>
</organism>
<accession>A9F415</accession>
<evidence type="ECO:0000313" key="2">
    <source>
        <dbReference type="EMBL" id="CAN97665.1"/>
    </source>
</evidence>
<dbReference type="KEGG" id="scl:sce7496"/>
<feature type="region of interest" description="Disordered" evidence="1">
    <location>
        <begin position="1"/>
        <end position="56"/>
    </location>
</feature>
<name>A9F415_SORC5</name>
<protein>
    <submittedName>
        <fullName evidence="2">Uncharacterized protein</fullName>
    </submittedName>
</protein>
<feature type="compositionally biased region" description="Polar residues" evidence="1">
    <location>
        <begin position="1"/>
        <end position="14"/>
    </location>
</feature>
<dbReference type="EMBL" id="AM746676">
    <property type="protein sequence ID" value="CAN97665.1"/>
    <property type="molecule type" value="Genomic_DNA"/>
</dbReference>
<evidence type="ECO:0000256" key="1">
    <source>
        <dbReference type="SAM" id="MobiDB-lite"/>
    </source>
</evidence>
<dbReference type="Proteomes" id="UP000002139">
    <property type="component" value="Chromosome"/>
</dbReference>
<gene>
    <name evidence="2" type="ordered locus">sce7496</name>
</gene>
<dbReference type="AlphaFoldDB" id="A9F415"/>
<reference evidence="2 3" key="1">
    <citation type="journal article" date="2007" name="Nat. Biotechnol.">
        <title>Complete genome sequence of the myxobacterium Sorangium cellulosum.</title>
        <authorList>
            <person name="Schneiker S."/>
            <person name="Perlova O."/>
            <person name="Kaiser O."/>
            <person name="Gerth K."/>
            <person name="Alici A."/>
            <person name="Altmeyer M.O."/>
            <person name="Bartels D."/>
            <person name="Bekel T."/>
            <person name="Beyer S."/>
            <person name="Bode E."/>
            <person name="Bode H.B."/>
            <person name="Bolten C.J."/>
            <person name="Choudhuri J.V."/>
            <person name="Doss S."/>
            <person name="Elnakady Y.A."/>
            <person name="Frank B."/>
            <person name="Gaigalat L."/>
            <person name="Goesmann A."/>
            <person name="Groeger C."/>
            <person name="Gross F."/>
            <person name="Jelsbak L."/>
            <person name="Jelsbak L."/>
            <person name="Kalinowski J."/>
            <person name="Kegler C."/>
            <person name="Knauber T."/>
            <person name="Konietzny S."/>
            <person name="Kopp M."/>
            <person name="Krause L."/>
            <person name="Krug D."/>
            <person name="Linke B."/>
            <person name="Mahmud T."/>
            <person name="Martinez-Arias R."/>
            <person name="McHardy A.C."/>
            <person name="Merai M."/>
            <person name="Meyer F."/>
            <person name="Mormann S."/>
            <person name="Munoz-Dorado J."/>
            <person name="Perez J."/>
            <person name="Pradella S."/>
            <person name="Rachid S."/>
            <person name="Raddatz G."/>
            <person name="Rosenau F."/>
            <person name="Rueckert C."/>
            <person name="Sasse F."/>
            <person name="Scharfe M."/>
            <person name="Schuster S.C."/>
            <person name="Suen G."/>
            <person name="Treuner-Lange A."/>
            <person name="Velicer G.J."/>
            <person name="Vorholter F.-J."/>
            <person name="Weissman K.J."/>
            <person name="Welch R.D."/>
            <person name="Wenzel S.C."/>
            <person name="Whitworth D.E."/>
            <person name="Wilhelm S."/>
            <person name="Wittmann C."/>
            <person name="Bloecker H."/>
            <person name="Puehler A."/>
            <person name="Mueller R."/>
        </authorList>
    </citation>
    <scope>NUCLEOTIDE SEQUENCE [LARGE SCALE GENOMIC DNA]</scope>
    <source>
        <strain evidence="3">So ce56</strain>
    </source>
</reference>
<feature type="region of interest" description="Disordered" evidence="1">
    <location>
        <begin position="80"/>
        <end position="107"/>
    </location>
</feature>